<dbReference type="PROSITE" id="PS51257">
    <property type="entry name" value="PROKAR_LIPOPROTEIN"/>
    <property type="match status" value="1"/>
</dbReference>
<protein>
    <submittedName>
        <fullName evidence="10">Cytochrome c</fullName>
    </submittedName>
</protein>
<feature type="domain" description="Cytochrome c" evidence="9">
    <location>
        <begin position="34"/>
        <end position="107"/>
    </location>
</feature>
<gene>
    <name evidence="10" type="ORF">F4V44_20655</name>
</gene>
<dbReference type="OrthoDB" id="7933886at2"/>
<evidence type="ECO:0000256" key="7">
    <source>
        <dbReference type="PIRSR" id="PIRSR000025-2"/>
    </source>
</evidence>
<dbReference type="InterPro" id="IPR054782">
    <property type="entry name" value="Cytochro_C551"/>
</dbReference>
<evidence type="ECO:0000256" key="4">
    <source>
        <dbReference type="ARBA" id="ARBA00022982"/>
    </source>
</evidence>
<dbReference type="InterPro" id="IPR036909">
    <property type="entry name" value="Cyt_c-like_dom_sf"/>
</dbReference>
<feature type="chain" id="PRO_5038347861" evidence="8">
    <location>
        <begin position="18"/>
        <end position="107"/>
    </location>
</feature>
<evidence type="ECO:0000256" key="1">
    <source>
        <dbReference type="ARBA" id="ARBA00022448"/>
    </source>
</evidence>
<dbReference type="GO" id="GO:0005506">
    <property type="term" value="F:iron ion binding"/>
    <property type="evidence" value="ECO:0007669"/>
    <property type="project" value="InterPro"/>
</dbReference>
<keyword evidence="2 6" id="KW-0349">Heme</keyword>
<dbReference type="PROSITE" id="PS51007">
    <property type="entry name" value="CYTC"/>
    <property type="match status" value="1"/>
</dbReference>
<dbReference type="Gene3D" id="1.10.760.10">
    <property type="entry name" value="Cytochrome c-like domain"/>
    <property type="match status" value="1"/>
</dbReference>
<dbReference type="NCBIfam" id="NF045774">
    <property type="entry name" value="cytochro_C551"/>
    <property type="match status" value="1"/>
</dbReference>
<keyword evidence="5 7" id="KW-0408">Iron</keyword>
<evidence type="ECO:0000256" key="5">
    <source>
        <dbReference type="ARBA" id="ARBA00023004"/>
    </source>
</evidence>
<dbReference type="InterPro" id="IPR009056">
    <property type="entry name" value="Cyt_c-like_dom"/>
</dbReference>
<dbReference type="EMBL" id="VYKL01000035">
    <property type="protein sequence ID" value="KAA9018060.1"/>
    <property type="molecule type" value="Genomic_DNA"/>
</dbReference>
<dbReference type="GO" id="GO:0020037">
    <property type="term" value="F:heme binding"/>
    <property type="evidence" value="ECO:0007669"/>
    <property type="project" value="InterPro"/>
</dbReference>
<dbReference type="GO" id="GO:0009055">
    <property type="term" value="F:electron transfer activity"/>
    <property type="evidence" value="ECO:0007669"/>
    <property type="project" value="InterPro"/>
</dbReference>
<keyword evidence="1" id="KW-0813">Transport</keyword>
<dbReference type="Pfam" id="PF13442">
    <property type="entry name" value="Cytochrome_CBB3"/>
    <property type="match status" value="1"/>
</dbReference>
<evidence type="ECO:0000256" key="3">
    <source>
        <dbReference type="ARBA" id="ARBA00022723"/>
    </source>
</evidence>
<comment type="caution">
    <text evidence="10">The sequence shown here is derived from an EMBL/GenBank/DDBJ whole genome shotgun (WGS) entry which is preliminary data.</text>
</comment>
<dbReference type="PANTHER" id="PTHR37823:SF4">
    <property type="entry name" value="MENAQUINOL-CYTOCHROME C REDUCTASE CYTOCHROME B_C SUBUNIT"/>
    <property type="match status" value="1"/>
</dbReference>
<keyword evidence="8" id="KW-0732">Signal</keyword>
<feature type="binding site" description="covalent" evidence="6">
    <location>
        <position position="50"/>
    </location>
    <ligand>
        <name>heme c</name>
        <dbReference type="ChEBI" id="CHEBI:61717"/>
    </ligand>
</feature>
<dbReference type="InterPro" id="IPR051811">
    <property type="entry name" value="Cytochrome_c550/c551-like"/>
</dbReference>
<evidence type="ECO:0000313" key="11">
    <source>
        <dbReference type="Proteomes" id="UP000326671"/>
    </source>
</evidence>
<comment type="PTM">
    <text evidence="6">Binds 1 heme c group covalently per subunit.</text>
</comment>
<accession>A0A5J5HBQ7</accession>
<keyword evidence="3 7" id="KW-0479">Metal-binding</keyword>
<name>A0A5J5HBQ7_9BACI</name>
<dbReference type="SUPFAM" id="SSF46626">
    <property type="entry name" value="Cytochrome c"/>
    <property type="match status" value="1"/>
</dbReference>
<dbReference type="Proteomes" id="UP000326671">
    <property type="component" value="Unassembled WGS sequence"/>
</dbReference>
<reference evidence="10 11" key="1">
    <citation type="submission" date="2019-09" db="EMBL/GenBank/DDBJ databases">
        <title>Whole genome sequences of isolates from the Mars Exploration Rovers.</title>
        <authorList>
            <person name="Seuylemezian A."/>
            <person name="Vaishampayan P."/>
        </authorList>
    </citation>
    <scope>NUCLEOTIDE SEQUENCE [LARGE SCALE GENOMIC DNA]</scope>
    <source>
        <strain evidence="10 11">MER_TA_151</strain>
    </source>
</reference>
<evidence type="ECO:0000313" key="10">
    <source>
        <dbReference type="EMBL" id="KAA9018060.1"/>
    </source>
</evidence>
<evidence type="ECO:0000256" key="8">
    <source>
        <dbReference type="SAM" id="SignalP"/>
    </source>
</evidence>
<feature type="binding site" description="axial binding residue" evidence="7">
    <location>
        <position position="51"/>
    </location>
    <ligand>
        <name>heme c</name>
        <dbReference type="ChEBI" id="CHEBI:61717"/>
    </ligand>
    <ligandPart>
        <name>Fe</name>
        <dbReference type="ChEBI" id="CHEBI:18248"/>
    </ligandPart>
</feature>
<dbReference type="InterPro" id="IPR012218">
    <property type="entry name" value="Cyt_c_BACSU-c550-type"/>
</dbReference>
<dbReference type="PANTHER" id="PTHR37823">
    <property type="entry name" value="CYTOCHROME C-553-LIKE"/>
    <property type="match status" value="1"/>
</dbReference>
<dbReference type="AlphaFoldDB" id="A0A5J5HBQ7"/>
<dbReference type="RefSeq" id="WP_150441931.1">
    <property type="nucleotide sequence ID" value="NZ_VYKL01000035.1"/>
</dbReference>
<feature type="binding site" description="axial binding residue" evidence="7">
    <location>
        <position position="86"/>
    </location>
    <ligand>
        <name>heme c</name>
        <dbReference type="ChEBI" id="CHEBI:61717"/>
    </ligand>
    <ligandPart>
        <name>Fe</name>
        <dbReference type="ChEBI" id="CHEBI:18248"/>
    </ligandPart>
</feature>
<organism evidence="10 11">
    <name type="scientific">Niallia endozanthoxylica</name>
    <dbReference type="NCBI Taxonomy" id="2036016"/>
    <lineage>
        <taxon>Bacteria</taxon>
        <taxon>Bacillati</taxon>
        <taxon>Bacillota</taxon>
        <taxon>Bacilli</taxon>
        <taxon>Bacillales</taxon>
        <taxon>Bacillaceae</taxon>
        <taxon>Niallia</taxon>
    </lineage>
</organism>
<keyword evidence="11" id="KW-1185">Reference proteome</keyword>
<feature type="binding site" description="covalent" evidence="6">
    <location>
        <position position="47"/>
    </location>
    <ligand>
        <name>heme c</name>
        <dbReference type="ChEBI" id="CHEBI:61717"/>
    </ligand>
</feature>
<dbReference type="PIRSF" id="PIRSF000025">
    <property type="entry name" value="Cytc_Bsub_c550"/>
    <property type="match status" value="1"/>
</dbReference>
<evidence type="ECO:0000256" key="6">
    <source>
        <dbReference type="PIRSR" id="PIRSR000025-1"/>
    </source>
</evidence>
<keyword evidence="4" id="KW-0249">Electron transport</keyword>
<feature type="signal peptide" evidence="8">
    <location>
        <begin position="1"/>
        <end position="17"/>
    </location>
</feature>
<sequence length="107" mass="10940">MKGKLAALFVGTALVLAACGGGEDETSSEGATTDTVSAGEKIYTQKCSNCHGQNLQGGVGPDLTTVGSKLSQEDIETVINEGQGAMPPRLIEGEDVTAVAEWLASKK</sequence>
<proteinExistence type="predicted"/>
<dbReference type="GO" id="GO:0016020">
    <property type="term" value="C:membrane"/>
    <property type="evidence" value="ECO:0007669"/>
    <property type="project" value="InterPro"/>
</dbReference>
<evidence type="ECO:0000259" key="9">
    <source>
        <dbReference type="PROSITE" id="PS51007"/>
    </source>
</evidence>
<evidence type="ECO:0000256" key="2">
    <source>
        <dbReference type="ARBA" id="ARBA00022617"/>
    </source>
</evidence>